<keyword evidence="2" id="KW-1185">Reference proteome</keyword>
<protein>
    <submittedName>
        <fullName evidence="1">Uncharacterized protein</fullName>
    </submittedName>
</protein>
<feature type="non-terminal residue" evidence="1">
    <location>
        <position position="80"/>
    </location>
</feature>
<proteinExistence type="predicted"/>
<evidence type="ECO:0000313" key="1">
    <source>
        <dbReference type="EMBL" id="KAK3080530.1"/>
    </source>
</evidence>
<comment type="caution">
    <text evidence="1">The sequence shown here is derived from an EMBL/GenBank/DDBJ whole genome shotgun (WGS) entry which is preliminary data.</text>
</comment>
<name>A0ACC3DUT7_9PEZI</name>
<dbReference type="EMBL" id="JAWDJW010000522">
    <property type="protein sequence ID" value="KAK3080530.1"/>
    <property type="molecule type" value="Genomic_DNA"/>
</dbReference>
<dbReference type="Proteomes" id="UP001186974">
    <property type="component" value="Unassembled WGS sequence"/>
</dbReference>
<gene>
    <name evidence="1" type="ORF">LTS18_000521</name>
</gene>
<reference evidence="1" key="1">
    <citation type="submission" date="2024-09" db="EMBL/GenBank/DDBJ databases">
        <title>Black Yeasts Isolated from many extreme environments.</title>
        <authorList>
            <person name="Coleine C."/>
            <person name="Stajich J.E."/>
            <person name="Selbmann L."/>
        </authorList>
    </citation>
    <scope>NUCLEOTIDE SEQUENCE</scope>
    <source>
        <strain evidence="1">CCFEE 5737</strain>
    </source>
</reference>
<accession>A0ACC3DUT7</accession>
<sequence length="80" mass="8845">MASRILLRPTTAALFTTSIVAAPLLLHPNLNGKLLRPHLCDAITNSNVAAKDWSFRQYTEDARTPIVTNDGKFNGRALRQ</sequence>
<evidence type="ECO:0000313" key="2">
    <source>
        <dbReference type="Proteomes" id="UP001186974"/>
    </source>
</evidence>
<organism evidence="1 2">
    <name type="scientific">Coniosporium uncinatum</name>
    <dbReference type="NCBI Taxonomy" id="93489"/>
    <lineage>
        <taxon>Eukaryota</taxon>
        <taxon>Fungi</taxon>
        <taxon>Dikarya</taxon>
        <taxon>Ascomycota</taxon>
        <taxon>Pezizomycotina</taxon>
        <taxon>Dothideomycetes</taxon>
        <taxon>Dothideomycetes incertae sedis</taxon>
        <taxon>Coniosporium</taxon>
    </lineage>
</organism>